<feature type="domain" description="EH" evidence="2">
    <location>
        <begin position="24"/>
        <end position="83"/>
    </location>
</feature>
<dbReference type="InterPro" id="IPR000261">
    <property type="entry name" value="EH_dom"/>
</dbReference>
<dbReference type="PANTHER" id="PTHR11216">
    <property type="entry name" value="EH DOMAIN"/>
    <property type="match status" value="1"/>
</dbReference>
<proteinExistence type="predicted"/>
<dbReference type="Pfam" id="PF12763">
    <property type="entry name" value="EH"/>
    <property type="match status" value="1"/>
</dbReference>
<dbReference type="GO" id="GO:0006897">
    <property type="term" value="P:endocytosis"/>
    <property type="evidence" value="ECO:0007669"/>
    <property type="project" value="TreeGrafter"/>
</dbReference>
<dbReference type="Gene3D" id="1.10.287.1490">
    <property type="match status" value="1"/>
</dbReference>
<sequence length="427" mass="47931">MNRNSQDTFASTKPKRPWRPTLHEMRTYNQLFLLVDERRTGVAGETAVRKLLAKSALHPAYTERIWQLSTNSNKACQMGKQEFFTAMKMVALAQSGRPVSLANLHEFASLPTFTGVNVRPSPSQAVSKSSLLRYSPQPTVGLDDIITKGNSSQSSLASTANITPPRSPVSTVMYLDDYEPADDTDSLSMLTPELRQPLPSSPPNLQVDTKLATAMRSIQNSPELDDQTTPLSTDSITELLSRIDLMITSSHNTQQRSMLETQIHSASNLRSELESKISELQTACTQEQMENDELTARLSSEESQIKVLTAQIDRARKHIAYVARQRAQLVERLQYVEKQQSEMRMRLQNTEKESGQCSKDVDKLDIKVFGMERNHVHMQRHAKFQQAKAVPAAATYGYSSNNPVLVRYQTAKRNRLSSVFRSPAMAK</sequence>
<name>A0A9W8LZS3_9FUNG</name>
<gene>
    <name evidence="3" type="ORF">IWW36_000569</name>
</gene>
<dbReference type="InterPro" id="IPR011992">
    <property type="entry name" value="EF-hand-dom_pair"/>
</dbReference>
<comment type="caution">
    <text evidence="3">The sequence shown here is derived from an EMBL/GenBank/DDBJ whole genome shotgun (WGS) entry which is preliminary data.</text>
</comment>
<dbReference type="GO" id="GO:0016197">
    <property type="term" value="P:endosomal transport"/>
    <property type="evidence" value="ECO:0007669"/>
    <property type="project" value="TreeGrafter"/>
</dbReference>
<reference evidence="3" key="1">
    <citation type="submission" date="2022-07" db="EMBL/GenBank/DDBJ databases">
        <title>Phylogenomic reconstructions and comparative analyses of Kickxellomycotina fungi.</title>
        <authorList>
            <person name="Reynolds N.K."/>
            <person name="Stajich J.E."/>
            <person name="Barry K."/>
            <person name="Grigoriev I.V."/>
            <person name="Crous P."/>
            <person name="Smith M.E."/>
        </authorList>
    </citation>
    <scope>NUCLEOTIDE SEQUENCE</scope>
    <source>
        <strain evidence="3">NRRL 1566</strain>
    </source>
</reference>
<keyword evidence="4" id="KW-1185">Reference proteome</keyword>
<organism evidence="3 4">
    <name type="scientific">Coemansia brasiliensis</name>
    <dbReference type="NCBI Taxonomy" id="2650707"/>
    <lineage>
        <taxon>Eukaryota</taxon>
        <taxon>Fungi</taxon>
        <taxon>Fungi incertae sedis</taxon>
        <taxon>Zoopagomycota</taxon>
        <taxon>Kickxellomycotina</taxon>
        <taxon>Kickxellomycetes</taxon>
        <taxon>Kickxellales</taxon>
        <taxon>Kickxellaceae</taxon>
        <taxon>Coemansia</taxon>
    </lineage>
</organism>
<dbReference type="GO" id="GO:0005886">
    <property type="term" value="C:plasma membrane"/>
    <property type="evidence" value="ECO:0007669"/>
    <property type="project" value="TreeGrafter"/>
</dbReference>
<dbReference type="OrthoDB" id="524326at2759"/>
<dbReference type="AlphaFoldDB" id="A0A9W8LZS3"/>
<dbReference type="PROSITE" id="PS50031">
    <property type="entry name" value="EH"/>
    <property type="match status" value="1"/>
</dbReference>
<dbReference type="SUPFAM" id="SSF47473">
    <property type="entry name" value="EF-hand"/>
    <property type="match status" value="1"/>
</dbReference>
<evidence type="ECO:0000313" key="4">
    <source>
        <dbReference type="Proteomes" id="UP001139887"/>
    </source>
</evidence>
<keyword evidence="1" id="KW-0175">Coiled coil</keyword>
<dbReference type="EMBL" id="JANBUW010000006">
    <property type="protein sequence ID" value="KAJ2851990.1"/>
    <property type="molecule type" value="Genomic_DNA"/>
</dbReference>
<evidence type="ECO:0000313" key="3">
    <source>
        <dbReference type="EMBL" id="KAJ2851990.1"/>
    </source>
</evidence>
<dbReference type="GO" id="GO:0005737">
    <property type="term" value="C:cytoplasm"/>
    <property type="evidence" value="ECO:0007669"/>
    <property type="project" value="TreeGrafter"/>
</dbReference>
<evidence type="ECO:0000256" key="1">
    <source>
        <dbReference type="SAM" id="Coils"/>
    </source>
</evidence>
<accession>A0A9W8LZS3</accession>
<dbReference type="Proteomes" id="UP001139887">
    <property type="component" value="Unassembled WGS sequence"/>
</dbReference>
<evidence type="ECO:0000259" key="2">
    <source>
        <dbReference type="PROSITE" id="PS50031"/>
    </source>
</evidence>
<dbReference type="Gene3D" id="1.10.238.10">
    <property type="entry name" value="EF-hand"/>
    <property type="match status" value="1"/>
</dbReference>
<feature type="coiled-coil region" evidence="1">
    <location>
        <begin position="263"/>
        <end position="353"/>
    </location>
</feature>
<protein>
    <recommendedName>
        <fullName evidence="2">EH domain-containing protein</fullName>
    </recommendedName>
</protein>
<dbReference type="SMART" id="SM00027">
    <property type="entry name" value="EH"/>
    <property type="match status" value="1"/>
</dbReference>